<evidence type="ECO:0000256" key="1">
    <source>
        <dbReference type="ARBA" id="ARBA00001974"/>
    </source>
</evidence>
<protein>
    <submittedName>
        <fullName evidence="8">Unannotated protein</fullName>
    </submittedName>
</protein>
<organism evidence="8">
    <name type="scientific">freshwater metagenome</name>
    <dbReference type="NCBI Taxonomy" id="449393"/>
    <lineage>
        <taxon>unclassified sequences</taxon>
        <taxon>metagenomes</taxon>
        <taxon>ecological metagenomes</taxon>
    </lineage>
</organism>
<gene>
    <name evidence="8" type="ORF">UFOPK4080_00824</name>
</gene>
<proteinExistence type="inferred from homology"/>
<evidence type="ECO:0000256" key="6">
    <source>
        <dbReference type="ARBA" id="ARBA00023002"/>
    </source>
</evidence>
<accession>A0A6J5ZFF6</accession>
<evidence type="ECO:0000256" key="5">
    <source>
        <dbReference type="ARBA" id="ARBA00022857"/>
    </source>
</evidence>
<evidence type="ECO:0000259" key="7">
    <source>
        <dbReference type="Pfam" id="PF07992"/>
    </source>
</evidence>
<evidence type="ECO:0000256" key="4">
    <source>
        <dbReference type="ARBA" id="ARBA00022827"/>
    </source>
</evidence>
<evidence type="ECO:0000313" key="8">
    <source>
        <dbReference type="EMBL" id="CAB4339902.1"/>
    </source>
</evidence>
<dbReference type="Pfam" id="PF07992">
    <property type="entry name" value="Pyr_redox_2"/>
    <property type="match status" value="1"/>
</dbReference>
<comment type="similarity">
    <text evidence="2">Belongs to the ferredoxin--NADP reductase type 1 family.</text>
</comment>
<evidence type="ECO:0000256" key="2">
    <source>
        <dbReference type="ARBA" id="ARBA00008312"/>
    </source>
</evidence>
<dbReference type="InterPro" id="IPR023753">
    <property type="entry name" value="FAD/NAD-binding_dom"/>
</dbReference>
<dbReference type="GO" id="GO:0016491">
    <property type="term" value="F:oxidoreductase activity"/>
    <property type="evidence" value="ECO:0007669"/>
    <property type="project" value="UniProtKB-KW"/>
</dbReference>
<keyword evidence="3" id="KW-0285">Flavoprotein</keyword>
<reference evidence="8" key="1">
    <citation type="submission" date="2020-05" db="EMBL/GenBank/DDBJ databases">
        <authorList>
            <person name="Chiriac C."/>
            <person name="Salcher M."/>
            <person name="Ghai R."/>
            <person name="Kavagutti S V."/>
        </authorList>
    </citation>
    <scope>NUCLEOTIDE SEQUENCE</scope>
</reference>
<comment type="cofactor">
    <cofactor evidence="1">
        <name>FAD</name>
        <dbReference type="ChEBI" id="CHEBI:57692"/>
    </cofactor>
</comment>
<dbReference type="AlphaFoldDB" id="A0A6J5ZFF6"/>
<evidence type="ECO:0000256" key="3">
    <source>
        <dbReference type="ARBA" id="ARBA00022630"/>
    </source>
</evidence>
<dbReference type="PANTHER" id="PTHR48467">
    <property type="entry name" value="GLUTAMATE SYNTHASE 1 [NADH], CHLOROPLASTIC-LIKE"/>
    <property type="match status" value="1"/>
</dbReference>
<dbReference type="EMBL" id="CAESAG010000135">
    <property type="protein sequence ID" value="CAB4339902.1"/>
    <property type="molecule type" value="Genomic_DNA"/>
</dbReference>
<dbReference type="Gene3D" id="3.40.50.720">
    <property type="entry name" value="NAD(P)-binding Rossmann-like Domain"/>
    <property type="match status" value="1"/>
</dbReference>
<dbReference type="PIRSF" id="PIRSF000362">
    <property type="entry name" value="FNR"/>
    <property type="match status" value="1"/>
</dbReference>
<dbReference type="InterPro" id="IPR021163">
    <property type="entry name" value="Ferredox_Rdtase_adrenod"/>
</dbReference>
<keyword evidence="6" id="KW-0560">Oxidoreductase</keyword>
<dbReference type="InterPro" id="IPR055275">
    <property type="entry name" value="Ferredox_Rdtase"/>
</dbReference>
<dbReference type="Gene3D" id="3.50.50.60">
    <property type="entry name" value="FAD/NAD(P)-binding domain"/>
    <property type="match status" value="1"/>
</dbReference>
<name>A0A6J5ZFF6_9ZZZZ</name>
<dbReference type="PRINTS" id="PR00419">
    <property type="entry name" value="ADXRDTASE"/>
</dbReference>
<dbReference type="SUPFAM" id="SSF51971">
    <property type="entry name" value="Nucleotide-binding domain"/>
    <property type="match status" value="1"/>
</dbReference>
<sequence length="424" mass="46143">MPQYKVAIVGAGPAGYFAAQALQNLQTQELQFSIDMIERLPTPWGLVRSGVAPDHPKIKTVSKVFEKVANEPNFRLFGNVELGSDLRIEQLRERYDAVVIATGSALGKTLGIPGENLPGSMSAATFVPWYNAHPDFKDESIDLSCDTAVVIGAGNVAMDVARMLALEPSELDPTDTADHAIDLFKKSAIRTVIISARRGPEHAAFTSPELRELPKLEHTNVEISKKDIEEALARVGAEIEKDTKSNLDAMLLIAEREATDHERTMKFQFLATPVEIKGNGRVEEVVFKETGGYETFSIKCGLVVTAIGYQAASLEGIPYENGKVVNVEGRVAPETYVVGWAKRGPSGVIGTNKSDAADVMKLLVEDLKSPKNAGDIIDVITHNRVVTQSHWQAINEAEIAAGEPVGKPRRKAVVREELLKLGRL</sequence>
<dbReference type="PANTHER" id="PTHR48467:SF1">
    <property type="entry name" value="GLUTAMATE SYNTHASE 1 [NADH], CHLOROPLASTIC-LIKE"/>
    <property type="match status" value="1"/>
</dbReference>
<dbReference type="InterPro" id="IPR036188">
    <property type="entry name" value="FAD/NAD-bd_sf"/>
</dbReference>
<keyword evidence="4" id="KW-0274">FAD</keyword>
<keyword evidence="5" id="KW-0521">NADP</keyword>
<feature type="domain" description="FAD/NAD(P)-binding" evidence="7">
    <location>
        <begin position="4"/>
        <end position="165"/>
    </location>
</feature>